<dbReference type="InterPro" id="IPR024096">
    <property type="entry name" value="NO_sig/Golgi_transp_ligand-bd"/>
</dbReference>
<evidence type="ECO:0000256" key="2">
    <source>
        <dbReference type="SAM" id="Coils"/>
    </source>
</evidence>
<sequence>MTNGHRRESCLEITDPRLERDISIEQNGLIYSDGNRAVIVPTSTFGVLRKDLYLNIGKDRVKGFLIRYGSDLGRKDAKVILAKYKGSPIEEIIRKGPVFHRLQGHVIPIITHLKVKQRGDKYSIYLEGNWEFSYEAEEHISQFGTADEPVCHTLVGYVSGFLTEISNQTVLMKEVSCTGAGDGTCRFVGRTSDYWTEDMHEELKYFTEEPIVKELELTFEKLLEERNRLKEVSTIYNKLTEEILRGKDLDSITDFVYRLTKTAILIENADLQPVASGGIPGGQLTVLNQEFKEFVQCKEEMKKSISRTKVIELDDHMRVTTPVVLQGKTIGYCSFICKECKGEDSVFLQMIIERISSICALYLLNKKTEAEAEDRMKGRFLEQILNNEFTKEEILRRSSFIGVDLFQPYYMVVVTFELFNQNYKTELAFHEEVMNRTSNYFKNRGVHILIGQQADDLVLLFLKSEIEPNGINATCQSYLEYLVNSFSQVTVRAGISLQSEEISRASVSYKEALTAVRMTSEYSPIQAFESLGILGPLINISNQEEVEKAALFTLRPLSQDLNDHKRMELIRTLYVYLQNGGNLEQTSSDLALSLSGLRYRIGKIEREMNQDLRNPEVSYKLMLSIQALISTGKITI</sequence>
<name>A0A165GUU3_9BACL</name>
<feature type="domain" description="4-vinyl reductase 4VR" evidence="3">
    <location>
        <begin position="129"/>
        <end position="191"/>
    </location>
</feature>
<dbReference type="EMBL" id="LQNT01000010">
    <property type="protein sequence ID" value="KZE37769.1"/>
    <property type="molecule type" value="Genomic_DNA"/>
</dbReference>
<dbReference type="InterPro" id="IPR042070">
    <property type="entry name" value="PucR_C-HTH_sf"/>
</dbReference>
<evidence type="ECO:0000256" key="1">
    <source>
        <dbReference type="ARBA" id="ARBA00006754"/>
    </source>
</evidence>
<dbReference type="Proteomes" id="UP000076490">
    <property type="component" value="Unassembled WGS sequence"/>
</dbReference>
<dbReference type="Pfam" id="PF17853">
    <property type="entry name" value="GGDEF_2"/>
    <property type="match status" value="1"/>
</dbReference>
<evidence type="ECO:0000313" key="4">
    <source>
        <dbReference type="EMBL" id="KZE37769.1"/>
    </source>
</evidence>
<dbReference type="SMART" id="SM00989">
    <property type="entry name" value="V4R"/>
    <property type="match status" value="1"/>
</dbReference>
<dbReference type="InterPro" id="IPR041522">
    <property type="entry name" value="CdaR_GGDEF"/>
</dbReference>
<dbReference type="InterPro" id="IPR010523">
    <property type="entry name" value="XylR_N"/>
</dbReference>
<evidence type="ECO:0000313" key="5">
    <source>
        <dbReference type="Proteomes" id="UP000076490"/>
    </source>
</evidence>
<protein>
    <recommendedName>
        <fullName evidence="3">4-vinyl reductase 4VR domain-containing protein</fullName>
    </recommendedName>
</protein>
<dbReference type="InterPro" id="IPR025736">
    <property type="entry name" value="PucR_C-HTH_dom"/>
</dbReference>
<keyword evidence="2" id="KW-0175">Coiled coil</keyword>
<dbReference type="Gene3D" id="3.30.1380.20">
    <property type="entry name" value="Trafficking protein particle complex subunit 3"/>
    <property type="match status" value="1"/>
</dbReference>
<proteinExistence type="inferred from homology"/>
<dbReference type="Pfam" id="PF02830">
    <property type="entry name" value="V4R"/>
    <property type="match status" value="1"/>
</dbReference>
<comment type="caution">
    <text evidence="4">The sequence shown here is derived from an EMBL/GenBank/DDBJ whole genome shotgun (WGS) entry which is preliminary data.</text>
</comment>
<organism evidence="4 5">
    <name type="scientific">Bhargavaea cecembensis</name>
    <dbReference type="NCBI Taxonomy" id="394098"/>
    <lineage>
        <taxon>Bacteria</taxon>
        <taxon>Bacillati</taxon>
        <taxon>Bacillota</taxon>
        <taxon>Bacilli</taxon>
        <taxon>Bacillales</taxon>
        <taxon>Caryophanaceae</taxon>
        <taxon>Bhargavaea</taxon>
    </lineage>
</organism>
<comment type="similarity">
    <text evidence="1">Belongs to the CdaR family.</text>
</comment>
<dbReference type="PANTHER" id="PTHR33744">
    <property type="entry name" value="CARBOHYDRATE DIACID REGULATOR"/>
    <property type="match status" value="1"/>
</dbReference>
<dbReference type="InterPro" id="IPR051448">
    <property type="entry name" value="CdaR-like_regulators"/>
</dbReference>
<dbReference type="Pfam" id="PF06505">
    <property type="entry name" value="XylR_N"/>
    <property type="match status" value="1"/>
</dbReference>
<feature type="coiled-coil region" evidence="2">
    <location>
        <begin position="212"/>
        <end position="242"/>
    </location>
</feature>
<reference evidence="4 5" key="1">
    <citation type="submission" date="2016-01" db="EMBL/GenBank/DDBJ databases">
        <title>Whole genome sequencing of Bhargavaea cecembensis T14.</title>
        <authorList>
            <person name="Hong K.W."/>
        </authorList>
    </citation>
    <scope>NUCLEOTIDE SEQUENCE [LARGE SCALE GENOMIC DNA]</scope>
    <source>
        <strain evidence="4 5">T14</strain>
    </source>
</reference>
<accession>A0A165GUU3</accession>
<dbReference type="Gene3D" id="1.10.10.2840">
    <property type="entry name" value="PucR C-terminal helix-turn-helix domain"/>
    <property type="match status" value="1"/>
</dbReference>
<dbReference type="PANTHER" id="PTHR33744:SF1">
    <property type="entry name" value="DNA-BINDING TRANSCRIPTIONAL ACTIVATOR ADER"/>
    <property type="match status" value="1"/>
</dbReference>
<dbReference type="SUPFAM" id="SSF111126">
    <property type="entry name" value="Ligand-binding domain in the NO signalling and Golgi transport"/>
    <property type="match status" value="1"/>
</dbReference>
<dbReference type="Pfam" id="PF13556">
    <property type="entry name" value="HTH_30"/>
    <property type="match status" value="1"/>
</dbReference>
<gene>
    <name evidence="4" type="ORF">AV656_09565</name>
</gene>
<dbReference type="InterPro" id="IPR004096">
    <property type="entry name" value="V4R"/>
</dbReference>
<dbReference type="AlphaFoldDB" id="A0A165GUU3"/>
<evidence type="ECO:0000259" key="3">
    <source>
        <dbReference type="SMART" id="SM00989"/>
    </source>
</evidence>